<dbReference type="SUPFAM" id="SSF52218">
    <property type="entry name" value="Flavoproteins"/>
    <property type="match status" value="1"/>
</dbReference>
<dbReference type="InterPro" id="IPR029039">
    <property type="entry name" value="Flavoprotein-like_sf"/>
</dbReference>
<feature type="domain" description="Flavodoxin" evidence="1">
    <location>
        <begin position="5"/>
        <end position="136"/>
    </location>
</feature>
<comment type="caution">
    <text evidence="2">The sequence shown here is derived from an EMBL/GenBank/DDBJ whole genome shotgun (WGS) entry which is preliminary data.</text>
</comment>
<dbReference type="OrthoDB" id="2146857at2"/>
<protein>
    <submittedName>
        <fullName evidence="2">Menaquinone-dependent protoporphyrinogen IX oxidase</fullName>
    </submittedName>
</protein>
<evidence type="ECO:0000313" key="2">
    <source>
        <dbReference type="EMBL" id="RCX19297.1"/>
    </source>
</evidence>
<dbReference type="GO" id="GO:0010181">
    <property type="term" value="F:FMN binding"/>
    <property type="evidence" value="ECO:0007669"/>
    <property type="project" value="TreeGrafter"/>
</dbReference>
<proteinExistence type="predicted"/>
<dbReference type="PANTHER" id="PTHR38030:SF2">
    <property type="entry name" value="PROTOPORPHYRINOGEN IX DEHYDROGENASE [QUINONE]"/>
    <property type="match status" value="1"/>
</dbReference>
<sequence>MDKVIIIHKSNTGFTEKYANWIAEDLNCRAVSVEKISLSEVAQYETVVFGGGIHAGAINGIRFIKNNLSLLHNKKIIVFATGATAPIPEEIERFRTANIPTNANIEFFYFQSGLNYENMRGMDKMLMGLLKTFLKLKKNKSDVEQGTQNAIQSSYDCSNRIQIEPLINFVRQSNA</sequence>
<dbReference type="AlphaFoldDB" id="A0A369BFP5"/>
<accession>A0A369BFP5</accession>
<dbReference type="PANTHER" id="PTHR38030">
    <property type="entry name" value="PROTOPORPHYRINOGEN IX DEHYDROGENASE [MENAQUINONE]"/>
    <property type="match status" value="1"/>
</dbReference>
<gene>
    <name evidence="2" type="ORF">DFR58_10341</name>
</gene>
<name>A0A369BFP5_9FIRM</name>
<reference evidence="2 3" key="1">
    <citation type="submission" date="2018-07" db="EMBL/GenBank/DDBJ databases">
        <title>Genomic Encyclopedia of Type Strains, Phase IV (KMG-IV): sequencing the most valuable type-strain genomes for metagenomic binning, comparative biology and taxonomic classification.</title>
        <authorList>
            <person name="Goeker M."/>
        </authorList>
    </citation>
    <scope>NUCLEOTIDE SEQUENCE [LARGE SCALE GENOMIC DNA]</scope>
    <source>
        <strain evidence="2 3">DSM 27016</strain>
    </source>
</reference>
<dbReference type="GO" id="GO:0070819">
    <property type="term" value="F:menaquinone-dependent protoporphyrinogen oxidase activity"/>
    <property type="evidence" value="ECO:0007669"/>
    <property type="project" value="TreeGrafter"/>
</dbReference>
<dbReference type="Gene3D" id="3.40.50.360">
    <property type="match status" value="1"/>
</dbReference>
<dbReference type="RefSeq" id="WP_114296371.1">
    <property type="nucleotide sequence ID" value="NZ_QPJT01000003.1"/>
</dbReference>
<dbReference type="InterPro" id="IPR026816">
    <property type="entry name" value="Flavodoxin_dom"/>
</dbReference>
<dbReference type="EMBL" id="QPJT01000003">
    <property type="protein sequence ID" value="RCX19297.1"/>
    <property type="molecule type" value="Genomic_DNA"/>
</dbReference>
<evidence type="ECO:0000259" key="1">
    <source>
        <dbReference type="Pfam" id="PF12724"/>
    </source>
</evidence>
<dbReference type="InterPro" id="IPR052200">
    <property type="entry name" value="Protoporphyrinogen_IX_DH"/>
</dbReference>
<dbReference type="Proteomes" id="UP000253034">
    <property type="component" value="Unassembled WGS sequence"/>
</dbReference>
<dbReference type="GO" id="GO:0006783">
    <property type="term" value="P:heme biosynthetic process"/>
    <property type="evidence" value="ECO:0007669"/>
    <property type="project" value="TreeGrafter"/>
</dbReference>
<organism evidence="2 3">
    <name type="scientific">Anaerobacterium chartisolvens</name>
    <dbReference type="NCBI Taxonomy" id="1297424"/>
    <lineage>
        <taxon>Bacteria</taxon>
        <taxon>Bacillati</taxon>
        <taxon>Bacillota</taxon>
        <taxon>Clostridia</taxon>
        <taxon>Eubacteriales</taxon>
        <taxon>Oscillospiraceae</taxon>
        <taxon>Anaerobacterium</taxon>
    </lineage>
</organism>
<dbReference type="Pfam" id="PF12724">
    <property type="entry name" value="Flavodoxin_5"/>
    <property type="match status" value="1"/>
</dbReference>
<evidence type="ECO:0000313" key="3">
    <source>
        <dbReference type="Proteomes" id="UP000253034"/>
    </source>
</evidence>
<keyword evidence="3" id="KW-1185">Reference proteome</keyword>